<name>A0A914ZN77_PARUN</name>
<feature type="compositionally biased region" description="Acidic residues" evidence="1">
    <location>
        <begin position="79"/>
        <end position="88"/>
    </location>
</feature>
<feature type="region of interest" description="Disordered" evidence="1">
    <location>
        <begin position="76"/>
        <end position="167"/>
    </location>
</feature>
<evidence type="ECO:0000256" key="1">
    <source>
        <dbReference type="SAM" id="MobiDB-lite"/>
    </source>
</evidence>
<accession>A0A914ZN77</accession>
<feature type="region of interest" description="Disordered" evidence="1">
    <location>
        <begin position="37"/>
        <end position="62"/>
    </location>
</feature>
<feature type="compositionally biased region" description="Low complexity" evidence="1">
    <location>
        <begin position="103"/>
        <end position="113"/>
    </location>
</feature>
<organism evidence="2 3">
    <name type="scientific">Parascaris univalens</name>
    <name type="common">Nematode worm</name>
    <dbReference type="NCBI Taxonomy" id="6257"/>
    <lineage>
        <taxon>Eukaryota</taxon>
        <taxon>Metazoa</taxon>
        <taxon>Ecdysozoa</taxon>
        <taxon>Nematoda</taxon>
        <taxon>Chromadorea</taxon>
        <taxon>Rhabditida</taxon>
        <taxon>Spirurina</taxon>
        <taxon>Ascaridomorpha</taxon>
        <taxon>Ascaridoidea</taxon>
        <taxon>Ascarididae</taxon>
        <taxon>Parascaris</taxon>
    </lineage>
</organism>
<proteinExistence type="predicted"/>
<dbReference type="WBParaSite" id="PgB10_g060_t05">
    <property type="protein sequence ID" value="PgB10_g060_t05"/>
    <property type="gene ID" value="PgB10_g060"/>
</dbReference>
<dbReference type="Proteomes" id="UP000887569">
    <property type="component" value="Unplaced"/>
</dbReference>
<protein>
    <submittedName>
        <fullName evidence="3">ATP-dependent RNA helicase</fullName>
    </submittedName>
</protein>
<feature type="compositionally biased region" description="Basic residues" evidence="1">
    <location>
        <begin position="156"/>
        <end position="167"/>
    </location>
</feature>
<sequence length="167" mass="19318">KAPMWPFFIICCPLTRRSLLHDVAFYFIPKKSKKRKRKASVTEENEVRRSISSGETTNEIKAMKYKKRMRIKLKKIEDTVDEDISEGSEELRQEDECNSMMTEENVADNNNDVETSDEGTQRKLRKKKKVPSSETGNDRSKINGSASVAFADDGKPKKRKRKREQSL</sequence>
<dbReference type="AlphaFoldDB" id="A0A914ZN77"/>
<reference evidence="3" key="1">
    <citation type="submission" date="2022-11" db="UniProtKB">
        <authorList>
            <consortium name="WormBaseParasite"/>
        </authorList>
    </citation>
    <scope>IDENTIFICATION</scope>
</reference>
<evidence type="ECO:0000313" key="3">
    <source>
        <dbReference type="WBParaSite" id="PgB10_g060_t05"/>
    </source>
</evidence>
<evidence type="ECO:0000313" key="2">
    <source>
        <dbReference type="Proteomes" id="UP000887569"/>
    </source>
</evidence>
<keyword evidence="2" id="KW-1185">Reference proteome</keyword>
<feature type="compositionally biased region" description="Polar residues" evidence="1">
    <location>
        <begin position="50"/>
        <end position="59"/>
    </location>
</feature>